<evidence type="ECO:0000313" key="4">
    <source>
        <dbReference type="Proteomes" id="UP000000641"/>
    </source>
</evidence>
<keyword evidence="1" id="KW-0175">Coiled coil</keyword>
<accession>A1RYU1</accession>
<dbReference type="eggNOG" id="arCOG01426">
    <property type="taxonomic scope" value="Archaea"/>
</dbReference>
<keyword evidence="4" id="KW-1185">Reference proteome</keyword>
<dbReference type="Pfam" id="PF26618">
    <property type="entry name" value="DUF8196"/>
    <property type="match status" value="1"/>
</dbReference>
<dbReference type="Proteomes" id="UP000000641">
    <property type="component" value="Chromosome"/>
</dbReference>
<reference evidence="4" key="1">
    <citation type="journal article" date="2008" name="J. Bacteriol.">
        <title>Genome sequence of Thermofilum pendens reveals an exceptional loss of biosynthetic pathways without genome reduction.</title>
        <authorList>
            <person name="Anderson I."/>
            <person name="Rodriguez J."/>
            <person name="Susanti D."/>
            <person name="Porat I."/>
            <person name="Reich C."/>
            <person name="Ulrich L.E."/>
            <person name="Elkins J.G."/>
            <person name="Mavromatis K."/>
            <person name="Lykidis A."/>
            <person name="Kim E."/>
            <person name="Thompson L.S."/>
            <person name="Nolan M."/>
            <person name="Land M."/>
            <person name="Copeland A."/>
            <person name="Lapidus A."/>
            <person name="Lucas S."/>
            <person name="Detter C."/>
            <person name="Zhulin I.B."/>
            <person name="Olsen G.J."/>
            <person name="Whitman W."/>
            <person name="Mukhopadhyay B."/>
            <person name="Bristow J."/>
            <person name="Kyrpides N."/>
        </authorList>
    </citation>
    <scope>NUCLEOTIDE SEQUENCE [LARGE SCALE GENOMIC DNA]</scope>
    <source>
        <strain evidence="4">DSM 2475 / Hrk 5</strain>
    </source>
</reference>
<organism evidence="3 4">
    <name type="scientific">Thermofilum pendens (strain DSM 2475 / Hrk 5)</name>
    <dbReference type="NCBI Taxonomy" id="368408"/>
    <lineage>
        <taxon>Archaea</taxon>
        <taxon>Thermoproteota</taxon>
        <taxon>Thermoprotei</taxon>
        <taxon>Thermofilales</taxon>
        <taxon>Thermofilaceae</taxon>
        <taxon>Thermofilum</taxon>
    </lineage>
</organism>
<feature type="coiled-coil region" evidence="1">
    <location>
        <begin position="29"/>
        <end position="77"/>
    </location>
</feature>
<dbReference type="STRING" id="368408.Tpen_0971"/>
<evidence type="ECO:0000256" key="1">
    <source>
        <dbReference type="SAM" id="Coils"/>
    </source>
</evidence>
<dbReference type="InterPro" id="IPR058509">
    <property type="entry name" value="DUF8196"/>
</dbReference>
<dbReference type="PANTHER" id="PTHR34314:SF6">
    <property type="entry name" value="DUF3782 DOMAIN-CONTAINING PROTEIN"/>
    <property type="match status" value="1"/>
</dbReference>
<dbReference type="InterPro" id="IPR011335">
    <property type="entry name" value="Restrct_endonuc-II-like"/>
</dbReference>
<name>A1RYU1_THEPD</name>
<feature type="domain" description="DUF8196" evidence="2">
    <location>
        <begin position="94"/>
        <end position="203"/>
    </location>
</feature>
<dbReference type="HOGENOM" id="CLU_064028_2_1_2"/>
<dbReference type="EMBL" id="CP000505">
    <property type="protein sequence ID" value="ABL78371.1"/>
    <property type="molecule type" value="Genomic_DNA"/>
</dbReference>
<dbReference type="KEGG" id="tpe:Tpen_0971"/>
<evidence type="ECO:0000259" key="2">
    <source>
        <dbReference type="Pfam" id="PF26618"/>
    </source>
</evidence>
<evidence type="ECO:0000313" key="3">
    <source>
        <dbReference type="EMBL" id="ABL78371.1"/>
    </source>
</evidence>
<sequence>MAAQLKRELFRLLKEDEEFRYAMMALLGLEDLRGSMREVRDSVVELRRSVEELRKTVEEHTKQIIELRRETEGLDERVSRVEGLLERLAVSEEEEANDVIMHLLRQRGLAVETAPAVFDEKHEFDIYGTDGRVTVVGEAKVRAGPSTVRRLAERVEGAVERWPEKFPGTVVKVLYCLRASPGAVEEAERLGVWLIESMKERAQPRL</sequence>
<dbReference type="SUPFAM" id="SSF52980">
    <property type="entry name" value="Restriction endonuclease-like"/>
    <property type="match status" value="1"/>
</dbReference>
<dbReference type="EnsemblBacteria" id="ABL78371">
    <property type="protein sequence ID" value="ABL78371"/>
    <property type="gene ID" value="Tpen_0971"/>
</dbReference>
<dbReference type="PANTHER" id="PTHR34314">
    <property type="entry name" value="CRENARCHAEAL PROTEIN, PUTATIVE-RELATED"/>
    <property type="match status" value="1"/>
</dbReference>
<protein>
    <recommendedName>
        <fullName evidence="2">DUF8196 domain-containing protein</fullName>
    </recommendedName>
</protein>
<proteinExistence type="predicted"/>
<dbReference type="AlphaFoldDB" id="A1RYU1"/>
<gene>
    <name evidence="3" type="ordered locus">Tpen_0971</name>
</gene>